<organism evidence="2 4">
    <name type="scientific">Pseudomonas aeruginosa</name>
    <dbReference type="NCBI Taxonomy" id="287"/>
    <lineage>
        <taxon>Bacteria</taxon>
        <taxon>Pseudomonadati</taxon>
        <taxon>Pseudomonadota</taxon>
        <taxon>Gammaproteobacteria</taxon>
        <taxon>Pseudomonadales</taxon>
        <taxon>Pseudomonadaceae</taxon>
        <taxon>Pseudomonas</taxon>
    </lineage>
</organism>
<gene>
    <name evidence="2" type="ORF">GNQ48_05095</name>
    <name evidence="3" type="ORF">L4V69_33470</name>
</gene>
<dbReference type="EMBL" id="WOAD01000002">
    <property type="protein sequence ID" value="MUI34375.1"/>
    <property type="molecule type" value="Genomic_DNA"/>
</dbReference>
<keyword evidence="1" id="KW-1133">Transmembrane helix</keyword>
<dbReference type="Pfam" id="PF10095">
    <property type="entry name" value="DUF2333"/>
    <property type="match status" value="1"/>
</dbReference>
<name>A0A071L1E8_PSEAI</name>
<reference evidence="3" key="3">
    <citation type="submission" date="2023-10" db="EMBL/GenBank/DDBJ databases">
        <title>Pathogen: clinical or host-associated sample.</title>
        <authorList>
            <person name="Hergert J."/>
            <person name="Casey R."/>
            <person name="Wagner J."/>
            <person name="Young E.L."/>
            <person name="Oakeson K.F."/>
        </authorList>
    </citation>
    <scope>NUCLEOTIDE SEQUENCE</scope>
    <source>
        <strain evidence="3">2021CK-01020</strain>
    </source>
</reference>
<reference evidence="3" key="2">
    <citation type="submission" date="2023-06" db="EMBL/GenBank/DDBJ databases">
        <authorList>
            <consortium name="Clinical and Environmental Microbiology Branch: Whole genome sequencing antimicrobial resistance pathogens in the healthcare setting"/>
        </authorList>
    </citation>
    <scope>NUCLEOTIDE SEQUENCE</scope>
    <source>
        <strain evidence="3">2021CK-01020</strain>
    </source>
</reference>
<dbReference type="EMBL" id="CP136986">
    <property type="protein sequence ID" value="WOS77337.1"/>
    <property type="molecule type" value="Genomic_DNA"/>
</dbReference>
<evidence type="ECO:0000313" key="2">
    <source>
        <dbReference type="EMBL" id="MUI34375.1"/>
    </source>
</evidence>
<evidence type="ECO:0000313" key="3">
    <source>
        <dbReference type="EMBL" id="WOS77337.1"/>
    </source>
</evidence>
<reference evidence="2 4" key="1">
    <citation type="submission" date="2019-11" db="EMBL/GenBank/DDBJ databases">
        <title>Genomes of ocular Pseudomonas aeruginosa isolates.</title>
        <authorList>
            <person name="Khan M."/>
            <person name="Rice S.A."/>
            <person name="Willcox M.D.P."/>
            <person name="Stapleton F."/>
        </authorList>
    </citation>
    <scope>NUCLEOTIDE SEQUENCE [LARGE SCALE GENOMIC DNA]</scope>
    <source>
        <strain evidence="2 4">PA221</strain>
    </source>
</reference>
<dbReference type="InterPro" id="IPR016936">
    <property type="entry name" value="UCP029693"/>
</dbReference>
<keyword evidence="1" id="KW-0812">Transmembrane</keyword>
<proteinExistence type="predicted"/>
<evidence type="ECO:0000256" key="1">
    <source>
        <dbReference type="SAM" id="Phobius"/>
    </source>
</evidence>
<evidence type="ECO:0000313" key="4">
    <source>
        <dbReference type="Proteomes" id="UP000433532"/>
    </source>
</evidence>
<dbReference type="PIRSF" id="PIRSF029693">
    <property type="entry name" value="UCP029693"/>
    <property type="match status" value="1"/>
</dbReference>
<accession>A0A071L1E8</accession>
<dbReference type="RefSeq" id="WP_003095371.1">
    <property type="nucleotide sequence ID" value="NZ_AP014622.1"/>
</dbReference>
<dbReference type="KEGG" id="paeb:NCGM1900_5580"/>
<keyword evidence="1" id="KW-0472">Membrane</keyword>
<feature type="transmembrane region" description="Helical" evidence="1">
    <location>
        <begin position="30"/>
        <end position="53"/>
    </location>
</feature>
<dbReference type="Proteomes" id="UP001297540">
    <property type="component" value="Chromosome"/>
</dbReference>
<dbReference type="Proteomes" id="UP000433532">
    <property type="component" value="Unassembled WGS sequence"/>
</dbReference>
<dbReference type="AlphaFoldDB" id="A0A071L1E8"/>
<protein>
    <submittedName>
        <fullName evidence="2">DUF2333 family protein</fullName>
    </submittedName>
</protein>
<sequence length="356" mass="39975">MLDWKKRRGTMRDRVDNSVDDVRTYFGGPWLVRVVGGLLGVYLLVAMLVGWYWSQEPDLFPVQQDAQAAAERAGRQMVTGYTTVETLKEVVDTLLTKPGGYISNDIFPPGIWMDNMPSWEYGVLVQVRDISRALRKDFARSQSQSTEDADLARAEPRFNFDNKSWALPASESEYQEGIKSLDRYLARLSDPNQPNAQFYARADNLNNWLGDVATRLGSLSQRLSASVGRVKLNTNIKNPEEVQPGEAPKVEEVVQETPWLQIDNVFYEARGQAWALSHLLRAIEVDFADVLAKKNATVSVRQIIRELEAAQEPLWSPMVLNGSGYGILANHSLVMANYISRANAAVIDLRQLLSQG</sequence>